<dbReference type="InterPro" id="IPR024474">
    <property type="entry name" value="Znf_dom_IS66"/>
</dbReference>
<dbReference type="PANTHER" id="PTHR33678">
    <property type="entry name" value="BLL1576 PROTEIN"/>
    <property type="match status" value="1"/>
</dbReference>
<dbReference type="PANTHER" id="PTHR33678:SF1">
    <property type="entry name" value="BLL1576 PROTEIN"/>
    <property type="match status" value="1"/>
</dbReference>
<protein>
    <submittedName>
        <fullName evidence="5">Uncharacterized protein</fullName>
    </submittedName>
</protein>
<evidence type="ECO:0000259" key="4">
    <source>
        <dbReference type="Pfam" id="PF20042"/>
    </source>
</evidence>
<dbReference type="NCBIfam" id="NF033517">
    <property type="entry name" value="transpos_IS66"/>
    <property type="match status" value="1"/>
</dbReference>
<evidence type="ECO:0000313" key="5">
    <source>
        <dbReference type="EMBL" id="QNO41930.1"/>
    </source>
</evidence>
<evidence type="ECO:0000256" key="1">
    <source>
        <dbReference type="SAM" id="MobiDB-lite"/>
    </source>
</evidence>
<dbReference type="AlphaFoldDB" id="A0A7G9Y1P6"/>
<dbReference type="InterPro" id="IPR045618">
    <property type="entry name" value="DUF6444"/>
</dbReference>
<feature type="compositionally biased region" description="Low complexity" evidence="1">
    <location>
        <begin position="145"/>
        <end position="157"/>
    </location>
</feature>
<dbReference type="InterPro" id="IPR052344">
    <property type="entry name" value="Transposase-related"/>
</dbReference>
<name>A0A7G9Y1P6_9EURY</name>
<dbReference type="Pfam" id="PF20042">
    <property type="entry name" value="DUF6444"/>
    <property type="match status" value="1"/>
</dbReference>
<feature type="region of interest" description="Disordered" evidence="1">
    <location>
        <begin position="465"/>
        <end position="491"/>
    </location>
</feature>
<sequence length="582" mass="66776">MVNLIELEFTVTKRFQRPKINTELLWRWLRRLCNLAVPTMSTSVAFASIFSYIDSVNNFFSFSPFGNYSPPTAKFIINEIIFLIAMVVNKTFRLMDGEHNVIPTRDEIRAAYQQGEDATLQLFDYLTWELHTLQDQLQALQDQLNKNSKNSSKPPSSDGLKKTPRTKSQRKPGNKKNGGQEGHVGRTLEPVEEPDHIEVHVADRCTVCGKTLEDVEADDYQKRQVFDIPPVRIEVTEHQAEIKTCPYCNARNMAQFPPDVTASVQYGNRIRAMAVYQTNYQFVPLERVGDFFQDIFDHRPTETFTLEANARCAENVKPANDVIKELLINAHVVNFDETGLRVEGELNWLHVASTHELTYYTVHPKRGKEAMDAMGILAEFDGVAMHDHWMPYFNYTDVIHALCNAHHLRDLTFVHEQYEQDWAEELSQCLLDIKKEVDQARLYKDELDPDTIKEFEDRFDKIIEGGLELNPPPQKEPGKRGRVKQSPPKNLLDRLKGHKRKVLAFMYDFDVPFDNNQAERDVRMMKLRQKISGTFRTAAGADVFCGIRGYISTVRKNGCHVLDAIQDALRGDPFMPSGCVGE</sequence>
<reference evidence="5" key="1">
    <citation type="submission" date="2020-06" db="EMBL/GenBank/DDBJ databases">
        <title>Unique genomic features of the anaerobic methanotrophic archaea.</title>
        <authorList>
            <person name="Chadwick G.L."/>
            <person name="Skennerton C.T."/>
            <person name="Laso-Perez R."/>
            <person name="Leu A.O."/>
            <person name="Speth D.R."/>
            <person name="Yu H."/>
            <person name="Morgan-Lang C."/>
            <person name="Hatzenpichler R."/>
            <person name="Goudeau D."/>
            <person name="Malmstrom R."/>
            <person name="Brazelton W.J."/>
            <person name="Woyke T."/>
            <person name="Hallam S.J."/>
            <person name="Tyson G.W."/>
            <person name="Wegener G."/>
            <person name="Boetius A."/>
            <person name="Orphan V."/>
        </authorList>
    </citation>
    <scope>NUCLEOTIDE SEQUENCE</scope>
</reference>
<evidence type="ECO:0000259" key="2">
    <source>
        <dbReference type="Pfam" id="PF03050"/>
    </source>
</evidence>
<dbReference type="Pfam" id="PF13005">
    <property type="entry name" value="zf-IS66"/>
    <property type="match status" value="1"/>
</dbReference>
<feature type="domain" description="Transposase IS66 central" evidence="2">
    <location>
        <begin position="264"/>
        <end position="542"/>
    </location>
</feature>
<proteinExistence type="predicted"/>
<feature type="domain" description="Transposase IS66 zinc-finger binding" evidence="3">
    <location>
        <begin position="204"/>
        <end position="248"/>
    </location>
</feature>
<feature type="compositionally biased region" description="Basic residues" evidence="1">
    <location>
        <begin position="162"/>
        <end position="174"/>
    </location>
</feature>
<evidence type="ECO:0000259" key="3">
    <source>
        <dbReference type="Pfam" id="PF13005"/>
    </source>
</evidence>
<dbReference type="InterPro" id="IPR004291">
    <property type="entry name" value="Transposase_IS66_central"/>
</dbReference>
<accession>A0A7G9Y1P6</accession>
<feature type="region of interest" description="Disordered" evidence="1">
    <location>
        <begin position="145"/>
        <end position="195"/>
    </location>
</feature>
<feature type="domain" description="DUF6444" evidence="4">
    <location>
        <begin position="121"/>
        <end position="186"/>
    </location>
</feature>
<dbReference type="Pfam" id="PF03050">
    <property type="entry name" value="DDE_Tnp_IS66"/>
    <property type="match status" value="1"/>
</dbReference>
<dbReference type="EMBL" id="MT630687">
    <property type="protein sequence ID" value="QNO41930.1"/>
    <property type="molecule type" value="Genomic_DNA"/>
</dbReference>
<organism evidence="5">
    <name type="scientific">Candidatus Methanogaster sp. ANME-2c ERB4</name>
    <dbReference type="NCBI Taxonomy" id="2759911"/>
    <lineage>
        <taxon>Archaea</taxon>
        <taxon>Methanobacteriati</taxon>
        <taxon>Methanobacteriota</taxon>
        <taxon>Stenosarchaea group</taxon>
        <taxon>Methanomicrobia</taxon>
        <taxon>Methanosarcinales</taxon>
        <taxon>ANME-2 cluster</taxon>
        <taxon>Candidatus Methanogasteraceae</taxon>
        <taxon>Candidatus Methanogaster</taxon>
    </lineage>
</organism>
<gene>
    <name evidence="5" type="ORF">BCHEMKCH_00002</name>
</gene>